<reference evidence="1 3" key="2">
    <citation type="journal article" date="2013" name="Nature">
        <title>Insights into bilaterian evolution from three spiralian genomes.</title>
        <authorList>
            <person name="Simakov O."/>
            <person name="Marletaz F."/>
            <person name="Cho S.J."/>
            <person name="Edsinger-Gonzales E."/>
            <person name="Havlak P."/>
            <person name="Hellsten U."/>
            <person name="Kuo D.H."/>
            <person name="Larsson T."/>
            <person name="Lv J."/>
            <person name="Arendt D."/>
            <person name="Savage R."/>
            <person name="Osoegawa K."/>
            <person name="de Jong P."/>
            <person name="Grimwood J."/>
            <person name="Chapman J.A."/>
            <person name="Shapiro H."/>
            <person name="Aerts A."/>
            <person name="Otillar R.P."/>
            <person name="Terry A.Y."/>
            <person name="Boore J.L."/>
            <person name="Grigoriev I.V."/>
            <person name="Lindberg D.R."/>
            <person name="Seaver E.C."/>
            <person name="Weisblat D.A."/>
            <person name="Putnam N.H."/>
            <person name="Rokhsar D.S."/>
        </authorList>
    </citation>
    <scope>NUCLEOTIDE SEQUENCE</scope>
</reference>
<dbReference type="HOGENOM" id="CLU_1449192_0_0_1"/>
<evidence type="ECO:0000313" key="1">
    <source>
        <dbReference type="EMBL" id="ESO11881.1"/>
    </source>
</evidence>
<dbReference type="OrthoDB" id="6764310at2759"/>
<reference evidence="3" key="1">
    <citation type="submission" date="2012-12" db="EMBL/GenBank/DDBJ databases">
        <authorList>
            <person name="Hellsten U."/>
            <person name="Grimwood J."/>
            <person name="Chapman J.A."/>
            <person name="Shapiro H."/>
            <person name="Aerts A."/>
            <person name="Otillar R.P."/>
            <person name="Terry A.Y."/>
            <person name="Boore J.L."/>
            <person name="Simakov O."/>
            <person name="Marletaz F."/>
            <person name="Cho S.-J."/>
            <person name="Edsinger-Gonzales E."/>
            <person name="Havlak P."/>
            <person name="Kuo D.-H."/>
            <person name="Larsson T."/>
            <person name="Lv J."/>
            <person name="Arendt D."/>
            <person name="Savage R."/>
            <person name="Osoegawa K."/>
            <person name="de Jong P."/>
            <person name="Lindberg D.R."/>
            <person name="Seaver E.C."/>
            <person name="Weisblat D.A."/>
            <person name="Putnam N.H."/>
            <person name="Grigoriev I.V."/>
            <person name="Rokhsar D.S."/>
        </authorList>
    </citation>
    <scope>NUCLEOTIDE SEQUENCE</scope>
</reference>
<dbReference type="InParanoid" id="T1EYT7"/>
<dbReference type="EMBL" id="AMQM01002613">
    <property type="status" value="NOT_ANNOTATED_CDS"/>
    <property type="molecule type" value="Genomic_DNA"/>
</dbReference>
<evidence type="ECO:0000313" key="3">
    <source>
        <dbReference type="Proteomes" id="UP000015101"/>
    </source>
</evidence>
<dbReference type="EnsemblMetazoa" id="HelroT166966">
    <property type="protein sequence ID" value="HelroP166966"/>
    <property type="gene ID" value="HelroG166966"/>
</dbReference>
<evidence type="ECO:0000313" key="2">
    <source>
        <dbReference type="EnsemblMetazoa" id="HelroP166966"/>
    </source>
</evidence>
<protein>
    <submittedName>
        <fullName evidence="1 2">Uncharacterized protein</fullName>
    </submittedName>
</protein>
<dbReference type="GeneID" id="20201737"/>
<dbReference type="AlphaFoldDB" id="T1EYT7"/>
<gene>
    <name evidence="2" type="primary">20201737</name>
    <name evidence="1" type="ORF">HELRODRAFT_166966</name>
</gene>
<dbReference type="KEGG" id="hro:HELRODRAFT_166966"/>
<organism evidence="2 3">
    <name type="scientific">Helobdella robusta</name>
    <name type="common">Californian leech</name>
    <dbReference type="NCBI Taxonomy" id="6412"/>
    <lineage>
        <taxon>Eukaryota</taxon>
        <taxon>Metazoa</taxon>
        <taxon>Spiralia</taxon>
        <taxon>Lophotrochozoa</taxon>
        <taxon>Annelida</taxon>
        <taxon>Clitellata</taxon>
        <taxon>Hirudinea</taxon>
        <taxon>Rhynchobdellida</taxon>
        <taxon>Glossiphoniidae</taxon>
        <taxon>Helobdella</taxon>
    </lineage>
</organism>
<dbReference type="PANTHER" id="PTHR37445:SF3">
    <property type="entry name" value="ZINC FINGER PHD-TYPE DOMAIN-CONTAINING PROTEIN"/>
    <property type="match status" value="1"/>
</dbReference>
<keyword evidence="3" id="KW-1185">Reference proteome</keyword>
<dbReference type="Proteomes" id="UP000015101">
    <property type="component" value="Unassembled WGS sequence"/>
</dbReference>
<dbReference type="PANTHER" id="PTHR37445">
    <property type="entry name" value="PROTEIN CBG24663"/>
    <property type="match status" value="1"/>
</dbReference>
<dbReference type="CTD" id="20201737"/>
<sequence>MESDAAKDRERRKNNIIAFNIPENELKIAVKQAIFKMFKKMTNVDIKDEIEGIFRIGKKQKMQHKKIDEFNNGIIGHDLSDEDRNTCRKLLEEKRREISLKNDPAGFSFKIRGTPADLEAIRLTAAECIPVFKSSLTCPQPSIKDPSNKFCITVLKHQKMVFTNPENWPVSLPMWKFTHSGFLLAPL</sequence>
<proteinExistence type="predicted"/>
<reference evidence="2" key="3">
    <citation type="submission" date="2015-06" db="UniProtKB">
        <authorList>
            <consortium name="EnsemblMetazoa"/>
        </authorList>
    </citation>
    <scope>IDENTIFICATION</scope>
</reference>
<dbReference type="RefSeq" id="XP_009010369.1">
    <property type="nucleotide sequence ID" value="XM_009012121.1"/>
</dbReference>
<name>T1EYT7_HELRO</name>
<accession>T1EYT7</accession>
<dbReference type="EMBL" id="KB095812">
    <property type="protein sequence ID" value="ESO11881.1"/>
    <property type="molecule type" value="Genomic_DNA"/>
</dbReference>